<organism evidence="3">
    <name type="scientific">Anthurium amnicola</name>
    <dbReference type="NCBI Taxonomy" id="1678845"/>
    <lineage>
        <taxon>Eukaryota</taxon>
        <taxon>Viridiplantae</taxon>
        <taxon>Streptophyta</taxon>
        <taxon>Embryophyta</taxon>
        <taxon>Tracheophyta</taxon>
        <taxon>Spermatophyta</taxon>
        <taxon>Magnoliopsida</taxon>
        <taxon>Liliopsida</taxon>
        <taxon>Araceae</taxon>
        <taxon>Pothoideae</taxon>
        <taxon>Potheae</taxon>
        <taxon>Anthurium</taxon>
    </lineage>
</organism>
<dbReference type="PANTHER" id="PTHR37215:SF1">
    <property type="entry name" value="ACYL-COA-BINDING DOMAIN PROTEIN"/>
    <property type="match status" value="1"/>
</dbReference>
<evidence type="ECO:0000256" key="2">
    <source>
        <dbReference type="SAM" id="Phobius"/>
    </source>
</evidence>
<dbReference type="PANTHER" id="PTHR37215">
    <property type="entry name" value="ACYL-COA-BINDING DOMAIN PROTEIN"/>
    <property type="match status" value="1"/>
</dbReference>
<feature type="transmembrane region" description="Helical" evidence="2">
    <location>
        <begin position="12"/>
        <end position="34"/>
    </location>
</feature>
<gene>
    <name evidence="3" type="primary">ifc-1</name>
    <name evidence="3" type="ORF">g.32335</name>
</gene>
<accession>A0A1D1YPL5</accession>
<name>A0A1D1YPL5_9ARAE</name>
<dbReference type="AlphaFoldDB" id="A0A1D1YPL5"/>
<keyword evidence="2" id="KW-0472">Membrane</keyword>
<keyword evidence="2" id="KW-0812">Transmembrane</keyword>
<protein>
    <submittedName>
        <fullName evidence="3">Intermediate filament protein ifc-1</fullName>
    </submittedName>
</protein>
<evidence type="ECO:0000256" key="1">
    <source>
        <dbReference type="SAM" id="Coils"/>
    </source>
</evidence>
<feature type="coiled-coil region" evidence="1">
    <location>
        <begin position="76"/>
        <end position="103"/>
    </location>
</feature>
<dbReference type="EMBL" id="GDJX01011351">
    <property type="protein sequence ID" value="JAT56585.1"/>
    <property type="molecule type" value="Transcribed_RNA"/>
</dbReference>
<evidence type="ECO:0000313" key="3">
    <source>
        <dbReference type="EMBL" id="JAT56585.1"/>
    </source>
</evidence>
<keyword evidence="1" id="KW-0175">Coiled coil</keyword>
<reference evidence="3" key="1">
    <citation type="submission" date="2015-07" db="EMBL/GenBank/DDBJ databases">
        <title>Transcriptome Assembly of Anthurium amnicola.</title>
        <authorList>
            <person name="Suzuki J."/>
        </authorList>
    </citation>
    <scope>NUCLEOTIDE SEQUENCE</scope>
</reference>
<sequence>MVTGAARRRPTVVIGMLVLSMLAAVSVIYLRLWAIDSGFSSEDRDSLRKQFDRANMEAMDESAEWRMKYDREVESVRQYKEEVIQVNEALTTANEKLALLQKENTYLRGQLVSLKHEIKAVRHNCTCDA</sequence>
<proteinExistence type="predicted"/>
<keyword evidence="2" id="KW-1133">Transmembrane helix</keyword>